<dbReference type="EMBL" id="JOKH01000003">
    <property type="protein sequence ID" value="KEQ17151.1"/>
    <property type="molecule type" value="Genomic_DNA"/>
</dbReference>
<dbReference type="AlphaFoldDB" id="A0A081NFC8"/>
<dbReference type="STRING" id="1137799.GZ78_14930"/>
<evidence type="ECO:0000313" key="2">
    <source>
        <dbReference type="Proteomes" id="UP000028073"/>
    </source>
</evidence>
<name>A0A081NFC8_9GAMM</name>
<sequence length="171" mass="19425">MSGFKSIYQSLESWKGKAPGVVLTVSERFDHLLPLPGPYPIVSIMSLLSSEGPCEINARKLKDVLRATFQPDLGSLEVQWSVQGLVGRFEADDREPWDIRGEKRCTVTTLIYDAWLAGNAGITTEQLNEEGFKVTHPGNCYNDNRWKDYICYENKLWSIKAERLTRRKLSA</sequence>
<comment type="caution">
    <text evidence="1">The sequence shown here is derived from an EMBL/GenBank/DDBJ whole genome shotgun (WGS) entry which is preliminary data.</text>
</comment>
<evidence type="ECO:0000313" key="1">
    <source>
        <dbReference type="EMBL" id="KEQ17151.1"/>
    </source>
</evidence>
<protein>
    <submittedName>
        <fullName evidence="1">Uncharacterized protein</fullName>
    </submittedName>
</protein>
<accession>A0A081NFC8</accession>
<dbReference type="OrthoDB" id="9795573at2"/>
<organism evidence="1 2">
    <name type="scientific">Endozoicomonas numazuensis</name>
    <dbReference type="NCBI Taxonomy" id="1137799"/>
    <lineage>
        <taxon>Bacteria</taxon>
        <taxon>Pseudomonadati</taxon>
        <taxon>Pseudomonadota</taxon>
        <taxon>Gammaproteobacteria</taxon>
        <taxon>Oceanospirillales</taxon>
        <taxon>Endozoicomonadaceae</taxon>
        <taxon>Endozoicomonas</taxon>
    </lineage>
</organism>
<keyword evidence="2" id="KW-1185">Reference proteome</keyword>
<dbReference type="RefSeq" id="WP_034837083.1">
    <property type="nucleotide sequence ID" value="NZ_JOKH01000003.1"/>
</dbReference>
<proteinExistence type="predicted"/>
<reference evidence="1 2" key="1">
    <citation type="submission" date="2014-06" db="EMBL/GenBank/DDBJ databases">
        <title>Whole Genome Sequences of Three Symbiotic Endozoicomonas Bacteria.</title>
        <authorList>
            <person name="Neave M.J."/>
            <person name="Apprill A."/>
            <person name="Voolstra C.R."/>
        </authorList>
    </citation>
    <scope>NUCLEOTIDE SEQUENCE [LARGE SCALE GENOMIC DNA]</scope>
    <source>
        <strain evidence="1 2">DSM 25634</strain>
    </source>
</reference>
<dbReference type="Proteomes" id="UP000028073">
    <property type="component" value="Unassembled WGS sequence"/>
</dbReference>
<gene>
    <name evidence="1" type="ORF">GZ78_14930</name>
</gene>